<keyword evidence="3" id="KW-1185">Reference proteome</keyword>
<dbReference type="GO" id="GO:0016491">
    <property type="term" value="F:oxidoreductase activity"/>
    <property type="evidence" value="ECO:0007669"/>
    <property type="project" value="InterPro"/>
</dbReference>
<dbReference type="GO" id="GO:0006520">
    <property type="term" value="P:amino acid metabolic process"/>
    <property type="evidence" value="ECO:0007669"/>
    <property type="project" value="InterPro"/>
</dbReference>
<sequence>MVSYFEWVQNIQGFMWDEEKVNRELKTFLARFERVATSALPCLSHNHP</sequence>
<reference evidence="3" key="1">
    <citation type="journal article" date="2014" name="Science">
        <title>Ancient hybridizations among the ancestral genomes of bread wheat.</title>
        <authorList>
            <consortium name="International Wheat Genome Sequencing Consortium,"/>
            <person name="Marcussen T."/>
            <person name="Sandve S.R."/>
            <person name="Heier L."/>
            <person name="Spannagl M."/>
            <person name="Pfeifer M."/>
            <person name="Jakobsen K.S."/>
            <person name="Wulff B.B."/>
            <person name="Steuernagel B."/>
            <person name="Mayer K.F."/>
            <person name="Olsen O.A."/>
        </authorList>
    </citation>
    <scope>NUCLEOTIDE SEQUENCE [LARGE SCALE GENOMIC DNA]</scope>
    <source>
        <strain evidence="3">cv. AL8/78</strain>
    </source>
</reference>
<reference evidence="2" key="3">
    <citation type="journal article" date="2017" name="Nature">
        <title>Genome sequence of the progenitor of the wheat D genome Aegilops tauschii.</title>
        <authorList>
            <person name="Luo M.C."/>
            <person name="Gu Y.Q."/>
            <person name="Puiu D."/>
            <person name="Wang H."/>
            <person name="Twardziok S.O."/>
            <person name="Deal K.R."/>
            <person name="Huo N."/>
            <person name="Zhu T."/>
            <person name="Wang L."/>
            <person name="Wang Y."/>
            <person name="McGuire P.E."/>
            <person name="Liu S."/>
            <person name="Long H."/>
            <person name="Ramasamy R.K."/>
            <person name="Rodriguez J.C."/>
            <person name="Van S.L."/>
            <person name="Yuan L."/>
            <person name="Wang Z."/>
            <person name="Xia Z."/>
            <person name="Xiao L."/>
            <person name="Anderson O.D."/>
            <person name="Ouyang S."/>
            <person name="Liang Y."/>
            <person name="Zimin A.V."/>
            <person name="Pertea G."/>
            <person name="Qi P."/>
            <person name="Bennetzen J.L."/>
            <person name="Dai X."/>
            <person name="Dawson M.W."/>
            <person name="Muller H.G."/>
            <person name="Kugler K."/>
            <person name="Rivarola-Duarte L."/>
            <person name="Spannagl M."/>
            <person name="Mayer K.F.X."/>
            <person name="Lu F.H."/>
            <person name="Bevan M.W."/>
            <person name="Leroy P."/>
            <person name="Li P."/>
            <person name="You F.M."/>
            <person name="Sun Q."/>
            <person name="Liu Z."/>
            <person name="Lyons E."/>
            <person name="Wicker T."/>
            <person name="Salzberg S.L."/>
            <person name="Devos K.M."/>
            <person name="Dvorak J."/>
        </authorList>
    </citation>
    <scope>NUCLEOTIDE SEQUENCE [LARGE SCALE GENOMIC DNA]</scope>
    <source>
        <strain evidence="2">cv. AL8/78</strain>
    </source>
</reference>
<dbReference type="Gramene" id="AET2Gv20131900.2">
    <property type="protein sequence ID" value="AET2Gv20131900.2"/>
    <property type="gene ID" value="AET2Gv20131900"/>
</dbReference>
<evidence type="ECO:0000259" key="1">
    <source>
        <dbReference type="Pfam" id="PF00208"/>
    </source>
</evidence>
<reference evidence="3" key="2">
    <citation type="journal article" date="2017" name="Nat. Plants">
        <title>The Aegilops tauschii genome reveals multiple impacts of transposons.</title>
        <authorList>
            <person name="Zhao G."/>
            <person name="Zou C."/>
            <person name="Li K."/>
            <person name="Wang K."/>
            <person name="Li T."/>
            <person name="Gao L."/>
            <person name="Zhang X."/>
            <person name="Wang H."/>
            <person name="Yang Z."/>
            <person name="Liu X."/>
            <person name="Jiang W."/>
            <person name="Mao L."/>
            <person name="Kong X."/>
            <person name="Jiao Y."/>
            <person name="Jia J."/>
        </authorList>
    </citation>
    <scope>NUCLEOTIDE SEQUENCE [LARGE SCALE GENOMIC DNA]</scope>
    <source>
        <strain evidence="3">cv. AL8/78</strain>
    </source>
</reference>
<organism evidence="2 3">
    <name type="scientific">Aegilops tauschii subsp. strangulata</name>
    <name type="common">Goatgrass</name>
    <dbReference type="NCBI Taxonomy" id="200361"/>
    <lineage>
        <taxon>Eukaryota</taxon>
        <taxon>Viridiplantae</taxon>
        <taxon>Streptophyta</taxon>
        <taxon>Embryophyta</taxon>
        <taxon>Tracheophyta</taxon>
        <taxon>Spermatophyta</taxon>
        <taxon>Magnoliopsida</taxon>
        <taxon>Liliopsida</taxon>
        <taxon>Poales</taxon>
        <taxon>Poaceae</taxon>
        <taxon>BOP clade</taxon>
        <taxon>Pooideae</taxon>
        <taxon>Triticodae</taxon>
        <taxon>Triticeae</taxon>
        <taxon>Triticinae</taxon>
        <taxon>Aegilops</taxon>
    </lineage>
</organism>
<dbReference type="AlphaFoldDB" id="A0A453AH31"/>
<evidence type="ECO:0000313" key="2">
    <source>
        <dbReference type="EnsemblPlants" id="AET2Gv20131900.2"/>
    </source>
</evidence>
<proteinExistence type="predicted"/>
<feature type="domain" description="Glutamate/phenylalanine/leucine/valine/L-tryptophan dehydrogenase C-terminal" evidence="1">
    <location>
        <begin position="2"/>
        <end position="31"/>
    </location>
</feature>
<dbReference type="Gene3D" id="3.40.50.720">
    <property type="entry name" value="NAD(P)-binding Rossmann-like Domain"/>
    <property type="match status" value="1"/>
</dbReference>
<accession>A0A453AH31</accession>
<name>A0A453AH31_AEGTS</name>
<evidence type="ECO:0000313" key="3">
    <source>
        <dbReference type="Proteomes" id="UP000015105"/>
    </source>
</evidence>
<protein>
    <recommendedName>
        <fullName evidence="1">Glutamate/phenylalanine/leucine/valine/L-tryptophan dehydrogenase C-terminal domain-containing protein</fullName>
    </recommendedName>
</protein>
<reference evidence="2" key="5">
    <citation type="journal article" date="2021" name="G3 (Bethesda)">
        <title>Aegilops tauschii genome assembly Aet v5.0 features greater sequence contiguity and improved annotation.</title>
        <authorList>
            <person name="Wang L."/>
            <person name="Zhu T."/>
            <person name="Rodriguez J.C."/>
            <person name="Deal K.R."/>
            <person name="Dubcovsky J."/>
            <person name="McGuire P.E."/>
            <person name="Lux T."/>
            <person name="Spannagl M."/>
            <person name="Mayer K.F.X."/>
            <person name="Baldrich P."/>
            <person name="Meyers B.C."/>
            <person name="Huo N."/>
            <person name="Gu Y.Q."/>
            <person name="Zhou H."/>
            <person name="Devos K.M."/>
            <person name="Bennetzen J.L."/>
            <person name="Unver T."/>
            <person name="Budak H."/>
            <person name="Gulick P.J."/>
            <person name="Galiba G."/>
            <person name="Kalapos B."/>
            <person name="Nelson D.R."/>
            <person name="Li P."/>
            <person name="You F.M."/>
            <person name="Luo M.C."/>
            <person name="Dvorak J."/>
        </authorList>
    </citation>
    <scope>NUCLEOTIDE SEQUENCE [LARGE SCALE GENOMIC DNA]</scope>
    <source>
        <strain evidence="2">cv. AL8/78</strain>
    </source>
</reference>
<dbReference type="EnsemblPlants" id="AET2Gv20131900.2">
    <property type="protein sequence ID" value="AET2Gv20131900.2"/>
    <property type="gene ID" value="AET2Gv20131900"/>
</dbReference>
<dbReference type="Pfam" id="PF00208">
    <property type="entry name" value="ELFV_dehydrog"/>
    <property type="match status" value="1"/>
</dbReference>
<dbReference type="InterPro" id="IPR006096">
    <property type="entry name" value="Glu/Leu/Phe/Val/Trp_DH_C"/>
</dbReference>
<reference evidence="2" key="4">
    <citation type="submission" date="2019-03" db="UniProtKB">
        <authorList>
            <consortium name="EnsemblPlants"/>
        </authorList>
    </citation>
    <scope>IDENTIFICATION</scope>
</reference>
<dbReference type="Proteomes" id="UP000015105">
    <property type="component" value="Chromosome 2D"/>
</dbReference>